<evidence type="ECO:0000256" key="2">
    <source>
        <dbReference type="ARBA" id="ARBA00022695"/>
    </source>
</evidence>
<dbReference type="InterPro" id="IPR014729">
    <property type="entry name" value="Rossmann-like_a/b/a_fold"/>
</dbReference>
<dbReference type="NCBIfam" id="TIGR00125">
    <property type="entry name" value="cyt_tran_rel"/>
    <property type="match status" value="1"/>
</dbReference>
<feature type="domain" description="Cytidyltransferase-like" evidence="3">
    <location>
        <begin position="14"/>
        <end position="139"/>
    </location>
</feature>
<dbReference type="STRING" id="1618738.UV76_C0001G0041"/>
<dbReference type="Proteomes" id="UP000034646">
    <property type="component" value="Unassembled WGS sequence"/>
</dbReference>
<dbReference type="Pfam" id="PF01467">
    <property type="entry name" value="CTP_transf_like"/>
    <property type="match status" value="1"/>
</dbReference>
<accession>A0A0G1DUL4</accession>
<evidence type="ECO:0000259" key="3">
    <source>
        <dbReference type="Pfam" id="PF01467"/>
    </source>
</evidence>
<protein>
    <submittedName>
        <fullName evidence="4">FAD synthase</fullName>
    </submittedName>
</protein>
<keyword evidence="1" id="KW-0808">Transferase</keyword>
<organism evidence="4 5">
    <name type="scientific">Candidatus Nomurabacteria bacterium GW2011_GWA2_43_15</name>
    <dbReference type="NCBI Taxonomy" id="1618738"/>
    <lineage>
        <taxon>Bacteria</taxon>
        <taxon>Candidatus Nomuraibacteriota</taxon>
    </lineage>
</organism>
<dbReference type="PANTHER" id="PTHR43793:SF1">
    <property type="entry name" value="FAD SYNTHASE"/>
    <property type="match status" value="1"/>
</dbReference>
<dbReference type="InterPro" id="IPR050385">
    <property type="entry name" value="Archaeal_FAD_synthase"/>
</dbReference>
<name>A0A0G1DUL4_9BACT</name>
<evidence type="ECO:0000256" key="1">
    <source>
        <dbReference type="ARBA" id="ARBA00022679"/>
    </source>
</evidence>
<gene>
    <name evidence="4" type="ORF">UV76_C0001G0041</name>
</gene>
<keyword evidence="2" id="KW-0548">Nucleotidyltransferase</keyword>
<sequence>MSKRAVEKPVRVMVFGTFDGLHPGHVDFFRQAKTLAKECFLIVSVARDQNVFRIKGKYPDKNERERMKLVKKSKLADKIVLSGLKNHIPHIVKEHPDIIALGYDQRVYVEDLKKDLKNKGILIKIIRLKPYRASVYKSHLLKKRS</sequence>
<comment type="caution">
    <text evidence="4">The sequence shown here is derived from an EMBL/GenBank/DDBJ whole genome shotgun (WGS) entry which is preliminary data.</text>
</comment>
<proteinExistence type="predicted"/>
<evidence type="ECO:0000313" key="4">
    <source>
        <dbReference type="EMBL" id="KKT01283.1"/>
    </source>
</evidence>
<dbReference type="PANTHER" id="PTHR43793">
    <property type="entry name" value="FAD SYNTHASE"/>
    <property type="match status" value="1"/>
</dbReference>
<evidence type="ECO:0000313" key="5">
    <source>
        <dbReference type="Proteomes" id="UP000034646"/>
    </source>
</evidence>
<dbReference type="SUPFAM" id="SSF52374">
    <property type="entry name" value="Nucleotidylyl transferase"/>
    <property type="match status" value="1"/>
</dbReference>
<dbReference type="Gene3D" id="3.40.50.620">
    <property type="entry name" value="HUPs"/>
    <property type="match status" value="1"/>
</dbReference>
<dbReference type="AlphaFoldDB" id="A0A0G1DUL4"/>
<dbReference type="InterPro" id="IPR004821">
    <property type="entry name" value="Cyt_trans-like"/>
</dbReference>
<reference evidence="4 5" key="1">
    <citation type="journal article" date="2015" name="Nature">
        <title>rRNA introns, odd ribosomes, and small enigmatic genomes across a large radiation of phyla.</title>
        <authorList>
            <person name="Brown C.T."/>
            <person name="Hug L.A."/>
            <person name="Thomas B.C."/>
            <person name="Sharon I."/>
            <person name="Castelle C.J."/>
            <person name="Singh A."/>
            <person name="Wilkins M.J."/>
            <person name="Williams K.H."/>
            <person name="Banfield J.F."/>
        </authorList>
    </citation>
    <scope>NUCLEOTIDE SEQUENCE [LARGE SCALE GENOMIC DNA]</scope>
</reference>
<dbReference type="GO" id="GO:0016779">
    <property type="term" value="F:nucleotidyltransferase activity"/>
    <property type="evidence" value="ECO:0007669"/>
    <property type="project" value="UniProtKB-KW"/>
</dbReference>
<dbReference type="EMBL" id="LCFS01000001">
    <property type="protein sequence ID" value="KKT01283.1"/>
    <property type="molecule type" value="Genomic_DNA"/>
</dbReference>